<evidence type="ECO:0000256" key="1">
    <source>
        <dbReference type="ARBA" id="ARBA00023015"/>
    </source>
</evidence>
<dbReference type="Pfam" id="PF00440">
    <property type="entry name" value="TetR_N"/>
    <property type="match status" value="1"/>
</dbReference>
<proteinExistence type="predicted"/>
<dbReference type="SUPFAM" id="SSF46689">
    <property type="entry name" value="Homeodomain-like"/>
    <property type="match status" value="1"/>
</dbReference>
<comment type="caution">
    <text evidence="6">The sequence shown here is derived from an EMBL/GenBank/DDBJ whole genome shotgun (WGS) entry which is preliminary data.</text>
</comment>
<keyword evidence="3" id="KW-0804">Transcription</keyword>
<dbReference type="RefSeq" id="WP_184480892.1">
    <property type="nucleotide sequence ID" value="NZ_JACHIV010000001.1"/>
</dbReference>
<dbReference type="InterPro" id="IPR050109">
    <property type="entry name" value="HTH-type_TetR-like_transc_reg"/>
</dbReference>
<evidence type="ECO:0000256" key="2">
    <source>
        <dbReference type="ARBA" id="ARBA00023125"/>
    </source>
</evidence>
<dbReference type="InterPro" id="IPR001647">
    <property type="entry name" value="HTH_TetR"/>
</dbReference>
<dbReference type="Pfam" id="PF21597">
    <property type="entry name" value="TetR_C_43"/>
    <property type="match status" value="1"/>
</dbReference>
<feature type="DNA-binding region" description="H-T-H motif" evidence="4">
    <location>
        <begin position="39"/>
        <end position="58"/>
    </location>
</feature>
<keyword evidence="1" id="KW-0805">Transcription regulation</keyword>
<dbReference type="GO" id="GO:0000976">
    <property type="term" value="F:transcription cis-regulatory region binding"/>
    <property type="evidence" value="ECO:0007669"/>
    <property type="project" value="TreeGrafter"/>
</dbReference>
<dbReference type="InterPro" id="IPR009057">
    <property type="entry name" value="Homeodomain-like_sf"/>
</dbReference>
<evidence type="ECO:0000313" key="6">
    <source>
        <dbReference type="EMBL" id="MBB5070939.1"/>
    </source>
</evidence>
<dbReference type="InterPro" id="IPR036271">
    <property type="entry name" value="Tet_transcr_reg_TetR-rel_C_sf"/>
</dbReference>
<name>A0A840NNT1_9PSEU</name>
<dbReference type="SUPFAM" id="SSF48498">
    <property type="entry name" value="Tetracyclin repressor-like, C-terminal domain"/>
    <property type="match status" value="1"/>
</dbReference>
<dbReference type="PANTHER" id="PTHR30055:SF234">
    <property type="entry name" value="HTH-TYPE TRANSCRIPTIONAL REGULATOR BETI"/>
    <property type="match status" value="1"/>
</dbReference>
<evidence type="ECO:0000256" key="4">
    <source>
        <dbReference type="PROSITE-ProRule" id="PRU00335"/>
    </source>
</evidence>
<dbReference type="GO" id="GO:0003700">
    <property type="term" value="F:DNA-binding transcription factor activity"/>
    <property type="evidence" value="ECO:0007669"/>
    <property type="project" value="TreeGrafter"/>
</dbReference>
<keyword evidence="2 4" id="KW-0238">DNA-binding</keyword>
<sequence>MSDSENGSKRALRSDAQRNHLRILAAARTELAEHGPAIRLEDVARRAEVGLATLYRRFAGRQELVRAVFDQYFTEEVEPLLHEAAADSDAWRGLTRGLTGSLATVVRNESLLLAVRESGVDMANVVPRFLGPLGEVLRRAQADGTVRPDLVERDLTAFVVMVLAAAGSGAAERATGAAEGWRRYLALLFDGTRAGAGEDLPCAPVDGGC</sequence>
<dbReference type="AlphaFoldDB" id="A0A840NNT1"/>
<dbReference type="Gene3D" id="1.10.357.10">
    <property type="entry name" value="Tetracycline Repressor, domain 2"/>
    <property type="match status" value="1"/>
</dbReference>
<dbReference type="InterPro" id="IPR049445">
    <property type="entry name" value="TetR_SbtR-like_C"/>
</dbReference>
<evidence type="ECO:0000313" key="7">
    <source>
        <dbReference type="Proteomes" id="UP000580474"/>
    </source>
</evidence>
<dbReference type="PANTHER" id="PTHR30055">
    <property type="entry name" value="HTH-TYPE TRANSCRIPTIONAL REGULATOR RUTR"/>
    <property type="match status" value="1"/>
</dbReference>
<reference evidence="6 7" key="1">
    <citation type="submission" date="2020-08" db="EMBL/GenBank/DDBJ databases">
        <title>Sequencing the genomes of 1000 actinobacteria strains.</title>
        <authorList>
            <person name="Klenk H.-P."/>
        </authorList>
    </citation>
    <scope>NUCLEOTIDE SEQUENCE [LARGE SCALE GENOMIC DNA]</scope>
    <source>
        <strain evidence="6 7">DSM 45582</strain>
    </source>
</reference>
<dbReference type="Proteomes" id="UP000580474">
    <property type="component" value="Unassembled WGS sequence"/>
</dbReference>
<accession>A0A840NNT1</accession>
<gene>
    <name evidence="6" type="ORF">BJ969_004027</name>
</gene>
<protein>
    <submittedName>
        <fullName evidence="6">AcrR family transcriptional regulator</fullName>
    </submittedName>
</protein>
<feature type="domain" description="HTH tetR-type" evidence="5">
    <location>
        <begin position="17"/>
        <end position="76"/>
    </location>
</feature>
<organism evidence="6 7">
    <name type="scientific">Saccharopolyspora gloriosae</name>
    <dbReference type="NCBI Taxonomy" id="455344"/>
    <lineage>
        <taxon>Bacteria</taxon>
        <taxon>Bacillati</taxon>
        <taxon>Actinomycetota</taxon>
        <taxon>Actinomycetes</taxon>
        <taxon>Pseudonocardiales</taxon>
        <taxon>Pseudonocardiaceae</taxon>
        <taxon>Saccharopolyspora</taxon>
    </lineage>
</organism>
<evidence type="ECO:0000259" key="5">
    <source>
        <dbReference type="PROSITE" id="PS50977"/>
    </source>
</evidence>
<dbReference type="PROSITE" id="PS50977">
    <property type="entry name" value="HTH_TETR_2"/>
    <property type="match status" value="1"/>
</dbReference>
<evidence type="ECO:0000256" key="3">
    <source>
        <dbReference type="ARBA" id="ARBA00023163"/>
    </source>
</evidence>
<keyword evidence="7" id="KW-1185">Reference proteome</keyword>
<dbReference type="EMBL" id="JACHIV010000001">
    <property type="protein sequence ID" value="MBB5070939.1"/>
    <property type="molecule type" value="Genomic_DNA"/>
</dbReference>